<dbReference type="EMBL" id="CAJOAY010034441">
    <property type="protein sequence ID" value="CAF4445073.1"/>
    <property type="molecule type" value="Genomic_DNA"/>
</dbReference>
<accession>A0A820RPH1</accession>
<dbReference type="GO" id="GO:0006370">
    <property type="term" value="P:7-methylguanosine mRNA capping"/>
    <property type="evidence" value="ECO:0007669"/>
    <property type="project" value="InterPro"/>
</dbReference>
<dbReference type="GO" id="GO:0005524">
    <property type="term" value="F:ATP binding"/>
    <property type="evidence" value="ECO:0007669"/>
    <property type="project" value="InterPro"/>
</dbReference>
<dbReference type="Gene3D" id="3.30.470.30">
    <property type="entry name" value="DNA ligase/mRNA capping enzyme"/>
    <property type="match status" value="1"/>
</dbReference>
<dbReference type="PANTHER" id="PTHR10367">
    <property type="entry name" value="MRNA-CAPPING ENZYME"/>
    <property type="match status" value="1"/>
</dbReference>
<reference evidence="2" key="1">
    <citation type="submission" date="2021-02" db="EMBL/GenBank/DDBJ databases">
        <authorList>
            <person name="Nowell W R."/>
        </authorList>
    </citation>
    <scope>NUCLEOTIDE SEQUENCE</scope>
</reference>
<dbReference type="AlphaFoldDB" id="A0A820RPH1"/>
<dbReference type="PANTHER" id="PTHR10367:SF17">
    <property type="entry name" value="MRNA-CAPPING ENZYME"/>
    <property type="match status" value="1"/>
</dbReference>
<evidence type="ECO:0000313" key="2">
    <source>
        <dbReference type="EMBL" id="CAF4445073.1"/>
    </source>
</evidence>
<dbReference type="Pfam" id="PF01331">
    <property type="entry name" value="mRNA_cap_enzyme"/>
    <property type="match status" value="1"/>
</dbReference>
<feature type="domain" description="mRNA capping enzyme adenylation" evidence="1">
    <location>
        <begin position="1"/>
        <end position="75"/>
    </location>
</feature>
<dbReference type="Proteomes" id="UP000663881">
    <property type="component" value="Unassembled WGS sequence"/>
</dbReference>
<dbReference type="GO" id="GO:0004484">
    <property type="term" value="F:mRNA guanylyltransferase activity"/>
    <property type="evidence" value="ECO:0007669"/>
    <property type="project" value="InterPro"/>
</dbReference>
<evidence type="ECO:0000259" key="1">
    <source>
        <dbReference type="Pfam" id="PF01331"/>
    </source>
</evidence>
<feature type="non-terminal residue" evidence="2">
    <location>
        <position position="1"/>
    </location>
</feature>
<proteinExistence type="predicted"/>
<organism evidence="2 3">
    <name type="scientific">Adineta steineri</name>
    <dbReference type="NCBI Taxonomy" id="433720"/>
    <lineage>
        <taxon>Eukaryota</taxon>
        <taxon>Metazoa</taxon>
        <taxon>Spiralia</taxon>
        <taxon>Gnathifera</taxon>
        <taxon>Rotifera</taxon>
        <taxon>Eurotatoria</taxon>
        <taxon>Bdelloidea</taxon>
        <taxon>Adinetida</taxon>
        <taxon>Adinetidae</taxon>
        <taxon>Adineta</taxon>
    </lineage>
</organism>
<sequence>KADGTRYMMLIEDKNNIYMIDRNNDVFQIKYLWFPEVPDCTNHLENTLLDGEFVIDKVDNKEIYRYLVYDIVYYNVCERKFC</sequence>
<name>A0A820RPH1_9BILA</name>
<gene>
    <name evidence="2" type="ORF">OKA104_LOCUS53845</name>
</gene>
<evidence type="ECO:0000313" key="3">
    <source>
        <dbReference type="Proteomes" id="UP000663881"/>
    </source>
</evidence>
<protein>
    <recommendedName>
        <fullName evidence="1">mRNA capping enzyme adenylation domain-containing protein</fullName>
    </recommendedName>
</protein>
<dbReference type="InterPro" id="IPR001339">
    <property type="entry name" value="mRNA_cap_enzyme_adenylation"/>
</dbReference>
<comment type="caution">
    <text evidence="2">The sequence shown here is derived from an EMBL/GenBank/DDBJ whole genome shotgun (WGS) entry which is preliminary data.</text>
</comment>
<dbReference type="InterPro" id="IPR051029">
    <property type="entry name" value="mRNA_Capping_Enz/RNA_Phosphat"/>
</dbReference>
<dbReference type="SUPFAM" id="SSF56091">
    <property type="entry name" value="DNA ligase/mRNA capping enzyme, catalytic domain"/>
    <property type="match status" value="1"/>
</dbReference>